<dbReference type="Proteomes" id="UP000710440">
    <property type="component" value="Unassembled WGS sequence"/>
</dbReference>
<reference evidence="5 6" key="1">
    <citation type="submission" date="2021-02" db="EMBL/GenBank/DDBJ databases">
        <title>Pan-genome distribution and transcriptional activeness of fungal secondary metabolism genes in Aspergillus section Fumigati.</title>
        <authorList>
            <person name="Takahashi H."/>
            <person name="Umemura M."/>
            <person name="Ninomiya A."/>
            <person name="Kusuya Y."/>
            <person name="Urayama S."/>
            <person name="Shimizu M."/>
            <person name="Watanabe A."/>
            <person name="Kamei K."/>
            <person name="Yaguchi T."/>
            <person name="Hagiwara D."/>
        </authorList>
    </citation>
    <scope>NUCLEOTIDE SEQUENCE [LARGE SCALE GENOMIC DNA]</scope>
    <source>
        <strain evidence="5 6">IFM 47045</strain>
    </source>
</reference>
<evidence type="ECO:0000313" key="5">
    <source>
        <dbReference type="EMBL" id="GIK06691.1"/>
    </source>
</evidence>
<dbReference type="PANTHER" id="PTHR11364:SF27">
    <property type="entry name" value="SULFURTRANSFERASE"/>
    <property type="match status" value="1"/>
</dbReference>
<dbReference type="SUPFAM" id="SSF52821">
    <property type="entry name" value="Rhodanese/Cell cycle control phosphatase"/>
    <property type="match status" value="2"/>
</dbReference>
<feature type="compositionally biased region" description="Basic and acidic residues" evidence="3">
    <location>
        <begin position="35"/>
        <end position="45"/>
    </location>
</feature>
<keyword evidence="6" id="KW-1185">Reference proteome</keyword>
<dbReference type="OrthoDB" id="270167at2759"/>
<feature type="domain" description="Rhodanese" evidence="4">
    <location>
        <begin position="87"/>
        <end position="171"/>
    </location>
</feature>
<keyword evidence="1" id="KW-0808">Transferase</keyword>
<feature type="compositionally biased region" description="Basic residues" evidence="3">
    <location>
        <begin position="1"/>
        <end position="11"/>
    </location>
</feature>
<dbReference type="GO" id="GO:0004792">
    <property type="term" value="F:thiosulfate-cyanide sulfurtransferase activity"/>
    <property type="evidence" value="ECO:0007669"/>
    <property type="project" value="TreeGrafter"/>
</dbReference>
<organism evidence="5 6">
    <name type="scientific">Aspergillus viridinutans</name>
    <dbReference type="NCBI Taxonomy" id="75553"/>
    <lineage>
        <taxon>Eukaryota</taxon>
        <taxon>Fungi</taxon>
        <taxon>Dikarya</taxon>
        <taxon>Ascomycota</taxon>
        <taxon>Pezizomycotina</taxon>
        <taxon>Eurotiomycetes</taxon>
        <taxon>Eurotiomycetidae</taxon>
        <taxon>Eurotiales</taxon>
        <taxon>Aspergillaceae</taxon>
        <taxon>Aspergillus</taxon>
        <taxon>Aspergillus subgen. Fumigati</taxon>
    </lineage>
</organism>
<proteinExistence type="predicted"/>
<evidence type="ECO:0000259" key="4">
    <source>
        <dbReference type="PROSITE" id="PS50206"/>
    </source>
</evidence>
<dbReference type="Gene3D" id="3.40.250.10">
    <property type="entry name" value="Rhodanese-like domain"/>
    <property type="match status" value="2"/>
</dbReference>
<dbReference type="PANTHER" id="PTHR11364">
    <property type="entry name" value="THIOSULFATE SULFERTANSFERASE"/>
    <property type="match status" value="1"/>
</dbReference>
<evidence type="ECO:0000256" key="3">
    <source>
        <dbReference type="SAM" id="MobiDB-lite"/>
    </source>
</evidence>
<dbReference type="AlphaFoldDB" id="A0A9P3C7N3"/>
<dbReference type="CDD" id="cd01449">
    <property type="entry name" value="TST_Repeat_2"/>
    <property type="match status" value="1"/>
</dbReference>
<dbReference type="EMBL" id="BOPL01000011">
    <property type="protein sequence ID" value="GIK06691.1"/>
    <property type="molecule type" value="Genomic_DNA"/>
</dbReference>
<dbReference type="InterPro" id="IPR001763">
    <property type="entry name" value="Rhodanese-like_dom"/>
</dbReference>
<feature type="region of interest" description="Disordered" evidence="3">
    <location>
        <begin position="1"/>
        <end position="53"/>
    </location>
</feature>
<comment type="caution">
    <text evidence="5">The sequence shown here is derived from an EMBL/GenBank/DDBJ whole genome shotgun (WGS) entry which is preliminary data.</text>
</comment>
<sequence>MYSGPKHRTYAKQHEKHNDKSLPEHPGLPGRIPRRRELTHNHPADHPCSCRPARSTHPRLPCPAYPQLHVCPHLNHPAPSLSNKHSFFDMDLIRDTTSPYPQMLPTASHFASCVAALGITKDDVLVIYDAVDVGIYSSPRVAWMFRFFGHEAVHVLNNFRVYVSQGYPVASGEMRPLPSVSKYPVSPLDSDRVISFEELRELVLAREEEVQIVDSRIAGRFSGEEDEAVAGLSSGHMPRAVNVPLAAMLEDESRTFLPVEKLKEVFERAGVDGRAPLVLTCNSGVTAAALDLALGETGFRNPRRIYDGSWMEWARRVDRPELIVKDVH</sequence>
<dbReference type="InterPro" id="IPR036873">
    <property type="entry name" value="Rhodanese-like_dom_sf"/>
</dbReference>
<dbReference type="SMART" id="SM00450">
    <property type="entry name" value="RHOD"/>
    <property type="match status" value="2"/>
</dbReference>
<dbReference type="PROSITE" id="PS50206">
    <property type="entry name" value="RHODANESE_3"/>
    <property type="match status" value="2"/>
</dbReference>
<feature type="compositionally biased region" description="Basic and acidic residues" evidence="3">
    <location>
        <begin position="12"/>
        <end position="23"/>
    </location>
</feature>
<keyword evidence="2" id="KW-0677">Repeat</keyword>
<dbReference type="Pfam" id="PF00581">
    <property type="entry name" value="Rhodanese"/>
    <property type="match status" value="1"/>
</dbReference>
<evidence type="ECO:0000256" key="2">
    <source>
        <dbReference type="ARBA" id="ARBA00022737"/>
    </source>
</evidence>
<accession>A0A9P3C7N3</accession>
<dbReference type="GeneID" id="66930323"/>
<protein>
    <recommendedName>
        <fullName evidence="4">Rhodanese domain-containing protein</fullName>
    </recommendedName>
</protein>
<dbReference type="RefSeq" id="XP_043129877.1">
    <property type="nucleotide sequence ID" value="XM_043273942.1"/>
</dbReference>
<gene>
    <name evidence="5" type="ORF">Aspvir_002341</name>
</gene>
<dbReference type="GO" id="GO:0005739">
    <property type="term" value="C:mitochondrion"/>
    <property type="evidence" value="ECO:0007669"/>
    <property type="project" value="TreeGrafter"/>
</dbReference>
<evidence type="ECO:0000313" key="6">
    <source>
        <dbReference type="Proteomes" id="UP000710440"/>
    </source>
</evidence>
<dbReference type="InterPro" id="IPR045078">
    <property type="entry name" value="TST/MPST-like"/>
</dbReference>
<name>A0A9P3C7N3_ASPVI</name>
<evidence type="ECO:0000256" key="1">
    <source>
        <dbReference type="ARBA" id="ARBA00022679"/>
    </source>
</evidence>
<feature type="domain" description="Rhodanese" evidence="4">
    <location>
        <begin position="206"/>
        <end position="322"/>
    </location>
</feature>
<dbReference type="CDD" id="cd01448">
    <property type="entry name" value="TST_Repeat_1"/>
    <property type="match status" value="1"/>
</dbReference>